<dbReference type="RefSeq" id="WP_188881783.1">
    <property type="nucleotide sequence ID" value="NZ_BMPF01000002.1"/>
</dbReference>
<gene>
    <name evidence="2" type="ORF">GCM10009037_14680</name>
</gene>
<reference evidence="2 3" key="1">
    <citation type="journal article" date="2019" name="Int. J. Syst. Evol. Microbiol.">
        <title>The Global Catalogue of Microorganisms (GCM) 10K type strain sequencing project: providing services to taxonomists for standard genome sequencing and annotation.</title>
        <authorList>
            <consortium name="The Broad Institute Genomics Platform"/>
            <consortium name="The Broad Institute Genome Sequencing Center for Infectious Disease"/>
            <person name="Wu L."/>
            <person name="Ma J."/>
        </authorList>
    </citation>
    <scope>NUCLEOTIDE SEQUENCE [LARGE SCALE GENOMIC DNA]</scope>
    <source>
        <strain evidence="2 3">JCM 19585</strain>
    </source>
</reference>
<accession>A0A830EWM7</accession>
<organism evidence="2 3">
    <name type="scientific">Halarchaeum grantii</name>
    <dbReference type="NCBI Taxonomy" id="1193105"/>
    <lineage>
        <taxon>Archaea</taxon>
        <taxon>Methanobacteriati</taxon>
        <taxon>Methanobacteriota</taxon>
        <taxon>Stenosarchaea group</taxon>
        <taxon>Halobacteria</taxon>
        <taxon>Halobacteriales</taxon>
        <taxon>Halobacteriaceae</taxon>
    </lineage>
</organism>
<feature type="region of interest" description="Disordered" evidence="1">
    <location>
        <begin position="88"/>
        <end position="110"/>
    </location>
</feature>
<evidence type="ECO:0000256" key="1">
    <source>
        <dbReference type="SAM" id="MobiDB-lite"/>
    </source>
</evidence>
<feature type="compositionally biased region" description="Low complexity" evidence="1">
    <location>
        <begin position="88"/>
        <end position="103"/>
    </location>
</feature>
<evidence type="ECO:0008006" key="4">
    <source>
        <dbReference type="Google" id="ProtNLM"/>
    </source>
</evidence>
<keyword evidence="3" id="KW-1185">Reference proteome</keyword>
<dbReference type="Proteomes" id="UP000628840">
    <property type="component" value="Unassembled WGS sequence"/>
</dbReference>
<name>A0A830EWM7_9EURY</name>
<evidence type="ECO:0000313" key="2">
    <source>
        <dbReference type="EMBL" id="GGL32084.1"/>
    </source>
</evidence>
<dbReference type="EMBL" id="BMPF01000002">
    <property type="protein sequence ID" value="GGL32084.1"/>
    <property type="molecule type" value="Genomic_DNA"/>
</dbReference>
<dbReference type="OrthoDB" id="252760at2157"/>
<dbReference type="Pfam" id="PF24336">
    <property type="entry name" value="DUF7504"/>
    <property type="match status" value="1"/>
</dbReference>
<comment type="caution">
    <text evidence="2">The sequence shown here is derived from an EMBL/GenBank/DDBJ whole genome shotgun (WGS) entry which is preliminary data.</text>
</comment>
<dbReference type="InterPro" id="IPR055927">
    <property type="entry name" value="DUF7504"/>
</dbReference>
<dbReference type="AlphaFoldDB" id="A0A830EWM7"/>
<evidence type="ECO:0000313" key="3">
    <source>
        <dbReference type="Proteomes" id="UP000628840"/>
    </source>
</evidence>
<sequence>MGVADSEAAAFSRELAALKREGCNVLVVDDPGGERAACERLLGGHDLDRHHVFLSTSVPLADVLARHGSRDRDASRFGVVDATGSDTTRSAVAAAPTGAVGPSLGAGEPEWYDDLDDPTDLEALFATVSSHLDRVVDGEQGAPGELRFCLDSLDPLADAVPEESLFRFLHLLTSTVRDARGMGHVHASAGVHDETIDAIEPLFDATVYVETRPDGATQQRWVLRDADIETGWFELA</sequence>
<protein>
    <recommendedName>
        <fullName evidence="4">KaiC-like domain-containing protein</fullName>
    </recommendedName>
</protein>
<proteinExistence type="predicted"/>